<dbReference type="PROSITE" id="PS00041">
    <property type="entry name" value="HTH_ARAC_FAMILY_1"/>
    <property type="match status" value="1"/>
</dbReference>
<sequence>MTVGARRSRRQRQSAFARGRADKGRRTAAGSDPQARATTVPSSSVPVTPRRADVRATSPVRADVDRPSDRVPGHGPGPRSADRPGRIRGRDDVPLDHRTGRRARSPGGIAARRRPQPADRHGGIGPAMASVQAGRRRSARFGAYLVSLVQLGPMTTRVPGDNFGHPWRAVRLVVVLDGEVTIKTAGTIEVLGPRAAALAVGWRPLEVSSPGALLVEVDVAVERTAMRGTFDDTPLTVWGPETVLPSATASALRELVCQPGVVPEVRAESVRIVEQLVGAVATCRPETRSAALLEQVERSRVIQHIAVHHAERDLTPAVIAEHFGVSTRTLHRLFEGEERTVCGWIAHERLRSALSRLHDPRYANVTLEDVAELCGYGSALALRRAVQSATGATPSELRSKLAS</sequence>
<feature type="domain" description="HTH araC/xylS-type" evidence="5">
    <location>
        <begin position="299"/>
        <end position="400"/>
    </location>
</feature>
<evidence type="ECO:0000256" key="2">
    <source>
        <dbReference type="ARBA" id="ARBA00023125"/>
    </source>
</evidence>
<keyword evidence="7" id="KW-1185">Reference proteome</keyword>
<dbReference type="GO" id="GO:0043565">
    <property type="term" value="F:sequence-specific DNA binding"/>
    <property type="evidence" value="ECO:0007669"/>
    <property type="project" value="InterPro"/>
</dbReference>
<dbReference type="PANTHER" id="PTHR46796">
    <property type="entry name" value="HTH-TYPE TRANSCRIPTIONAL ACTIVATOR RHAS-RELATED"/>
    <property type="match status" value="1"/>
</dbReference>
<evidence type="ECO:0000313" key="6">
    <source>
        <dbReference type="EMBL" id="QAY63843.1"/>
    </source>
</evidence>
<accession>A0A4P6EPU9</accession>
<dbReference type="Gene3D" id="1.10.10.60">
    <property type="entry name" value="Homeodomain-like"/>
    <property type="match status" value="1"/>
</dbReference>
<protein>
    <submittedName>
        <fullName evidence="6">Helix-turn-helix domain-containing protein</fullName>
    </submittedName>
</protein>
<dbReference type="SMART" id="SM00342">
    <property type="entry name" value="HTH_ARAC"/>
    <property type="match status" value="1"/>
</dbReference>
<dbReference type="KEGG" id="xyl:ET495_12035"/>
<feature type="compositionally biased region" description="Basic and acidic residues" evidence="4">
    <location>
        <begin position="62"/>
        <end position="72"/>
    </location>
</feature>
<evidence type="ECO:0000256" key="3">
    <source>
        <dbReference type="ARBA" id="ARBA00023163"/>
    </source>
</evidence>
<feature type="region of interest" description="Disordered" evidence="4">
    <location>
        <begin position="1"/>
        <end position="125"/>
    </location>
</feature>
<dbReference type="EMBL" id="CP035495">
    <property type="protein sequence ID" value="QAY63843.1"/>
    <property type="molecule type" value="Genomic_DNA"/>
</dbReference>
<dbReference type="Pfam" id="PF12833">
    <property type="entry name" value="HTH_18"/>
    <property type="match status" value="1"/>
</dbReference>
<dbReference type="InterPro" id="IPR018062">
    <property type="entry name" value="HTH_AraC-typ_CS"/>
</dbReference>
<dbReference type="AlphaFoldDB" id="A0A4P6EPU9"/>
<evidence type="ECO:0000256" key="4">
    <source>
        <dbReference type="SAM" id="MobiDB-lite"/>
    </source>
</evidence>
<evidence type="ECO:0000256" key="1">
    <source>
        <dbReference type="ARBA" id="ARBA00023015"/>
    </source>
</evidence>
<dbReference type="InterPro" id="IPR018060">
    <property type="entry name" value="HTH_AraC"/>
</dbReference>
<dbReference type="InterPro" id="IPR050204">
    <property type="entry name" value="AraC_XylS_family_regulators"/>
</dbReference>
<dbReference type="Proteomes" id="UP000291758">
    <property type="component" value="Chromosome"/>
</dbReference>
<evidence type="ECO:0000259" key="5">
    <source>
        <dbReference type="PROSITE" id="PS01124"/>
    </source>
</evidence>
<keyword evidence="3" id="KW-0804">Transcription</keyword>
<dbReference type="GO" id="GO:0003700">
    <property type="term" value="F:DNA-binding transcription factor activity"/>
    <property type="evidence" value="ECO:0007669"/>
    <property type="project" value="InterPro"/>
</dbReference>
<reference evidence="6 7" key="1">
    <citation type="submission" date="2019-01" db="EMBL/GenBank/DDBJ databases">
        <title>Genome sequencing of strain 2JSPR-7.</title>
        <authorList>
            <person name="Heo J."/>
            <person name="Kim S.-J."/>
            <person name="Kim J.-S."/>
            <person name="Hong S.-B."/>
            <person name="Kwon S.-W."/>
        </authorList>
    </citation>
    <scope>NUCLEOTIDE SEQUENCE [LARGE SCALE GENOMIC DNA]</scope>
    <source>
        <strain evidence="6 7">2JSPR-7</strain>
    </source>
</reference>
<dbReference type="PROSITE" id="PS01124">
    <property type="entry name" value="HTH_ARAC_FAMILY_2"/>
    <property type="match status" value="1"/>
</dbReference>
<feature type="compositionally biased region" description="Basic and acidic residues" evidence="4">
    <location>
        <begin position="80"/>
        <end position="98"/>
    </location>
</feature>
<evidence type="ECO:0000313" key="7">
    <source>
        <dbReference type="Proteomes" id="UP000291758"/>
    </source>
</evidence>
<feature type="compositionally biased region" description="Low complexity" evidence="4">
    <location>
        <begin position="36"/>
        <end position="49"/>
    </location>
</feature>
<gene>
    <name evidence="6" type="ORF">ET495_12035</name>
</gene>
<keyword evidence="1" id="KW-0805">Transcription regulation</keyword>
<dbReference type="OrthoDB" id="9799345at2"/>
<dbReference type="PANTHER" id="PTHR46796:SF6">
    <property type="entry name" value="ARAC SUBFAMILY"/>
    <property type="match status" value="1"/>
</dbReference>
<dbReference type="InterPro" id="IPR009057">
    <property type="entry name" value="Homeodomain-like_sf"/>
</dbReference>
<name>A0A4P6EPU9_9MICO</name>
<feature type="compositionally biased region" description="Basic residues" evidence="4">
    <location>
        <begin position="1"/>
        <end position="12"/>
    </location>
</feature>
<proteinExistence type="predicted"/>
<keyword evidence="2" id="KW-0238">DNA-binding</keyword>
<dbReference type="SUPFAM" id="SSF46689">
    <property type="entry name" value="Homeodomain-like"/>
    <property type="match status" value="1"/>
</dbReference>
<organism evidence="6 7">
    <name type="scientific">Xylanimonas allomyrinae</name>
    <dbReference type="NCBI Taxonomy" id="2509459"/>
    <lineage>
        <taxon>Bacteria</taxon>
        <taxon>Bacillati</taxon>
        <taxon>Actinomycetota</taxon>
        <taxon>Actinomycetes</taxon>
        <taxon>Micrococcales</taxon>
        <taxon>Promicromonosporaceae</taxon>
        <taxon>Xylanimonas</taxon>
    </lineage>
</organism>